<dbReference type="Proteomes" id="UP000591058">
    <property type="component" value="Unassembled WGS sequence"/>
</dbReference>
<dbReference type="GeneID" id="43419629"/>
<dbReference type="EMBL" id="JABBYL010000020">
    <property type="protein sequence ID" value="NMO09387.1"/>
    <property type="molecule type" value="Genomic_DNA"/>
</dbReference>
<dbReference type="RefSeq" id="WP_157809446.1">
    <property type="nucleotide sequence ID" value="NZ_CP017766.1"/>
</dbReference>
<evidence type="ECO:0000313" key="1">
    <source>
        <dbReference type="EMBL" id="NMO09387.1"/>
    </source>
</evidence>
<comment type="caution">
    <text evidence="1">The sequence shown here is derived from an EMBL/GenBank/DDBJ whole genome shotgun (WGS) entry which is preliminary data.</text>
</comment>
<gene>
    <name evidence="1" type="ORF">HG719_06020</name>
</gene>
<accession>A0A7K4DLP2</accession>
<organism evidence="1 2">
    <name type="scientific">Methanobacterium subterraneum</name>
    <dbReference type="NCBI Taxonomy" id="59277"/>
    <lineage>
        <taxon>Archaea</taxon>
        <taxon>Methanobacteriati</taxon>
        <taxon>Methanobacteriota</taxon>
        <taxon>Methanomada group</taxon>
        <taxon>Methanobacteria</taxon>
        <taxon>Methanobacteriales</taxon>
        <taxon>Methanobacteriaceae</taxon>
        <taxon>Methanobacterium</taxon>
    </lineage>
</organism>
<protein>
    <submittedName>
        <fullName evidence="1">Uncharacterized protein</fullName>
    </submittedName>
</protein>
<reference evidence="1 2" key="1">
    <citation type="submission" date="2020-04" db="EMBL/GenBank/DDBJ databases">
        <title>Draft genome of Methanobacterium subterraneum isolated from animal feces.</title>
        <authorList>
            <person name="Ouboter H.T."/>
            <person name="Berger S."/>
            <person name="Gungor E."/>
            <person name="Jetten M.S.M."/>
            <person name="Welte C.U."/>
        </authorList>
    </citation>
    <scope>NUCLEOTIDE SEQUENCE [LARGE SCALE GENOMIC DNA]</scope>
    <source>
        <strain evidence="1">HO_2020</strain>
    </source>
</reference>
<evidence type="ECO:0000313" key="2">
    <source>
        <dbReference type="Proteomes" id="UP000591058"/>
    </source>
</evidence>
<proteinExistence type="predicted"/>
<name>A0A7K4DLP2_9EURY</name>
<sequence>MISRTECTIPESTPDSLYTIIITGQDDLGNATTNYLFLTIDNTPYHISQRIHLNG</sequence>
<dbReference type="AlphaFoldDB" id="A0A7K4DLP2"/>